<proteinExistence type="evidence at transcript level"/>
<organism evidence="1">
    <name type="scientific">Hirondellea gigas</name>
    <dbReference type="NCBI Taxonomy" id="1518452"/>
    <lineage>
        <taxon>Eukaryota</taxon>
        <taxon>Metazoa</taxon>
        <taxon>Ecdysozoa</taxon>
        <taxon>Arthropoda</taxon>
        <taxon>Crustacea</taxon>
        <taxon>Multicrustacea</taxon>
        <taxon>Malacostraca</taxon>
        <taxon>Eumalacostraca</taxon>
        <taxon>Peracarida</taxon>
        <taxon>Amphipoda</taxon>
        <taxon>Amphilochidea</taxon>
        <taxon>Lysianassida</taxon>
        <taxon>Lysianassidira</taxon>
        <taxon>Lysianassoidea</taxon>
        <taxon>Lysianassidae</taxon>
        <taxon>Hirondellea</taxon>
    </lineage>
</organism>
<name>A0A6A7G3V6_9CRUS</name>
<dbReference type="InterPro" id="IPR009241">
    <property type="entry name" value="HigB-like"/>
</dbReference>
<evidence type="ECO:0008006" key="2">
    <source>
        <dbReference type="Google" id="ProtNLM"/>
    </source>
</evidence>
<dbReference type="EMBL" id="IACT01006588">
    <property type="protein sequence ID" value="LAC25717.1"/>
    <property type="molecule type" value="mRNA"/>
</dbReference>
<protein>
    <recommendedName>
        <fullName evidence="2">Type II toxin-antitoxin system RelE/ParE family toxin</fullName>
    </recommendedName>
</protein>
<sequence>MKQIKFYKTATDKSPIEDFLNTLNEKQLQKVLYVLKVVRELDNVPATYFKKLTNTKGIWEVRVIQGGNIFRLLGFLDGGSLIILNNAFQKKTQKTPKKEIELAEKRKIEYLKRNK</sequence>
<reference evidence="1" key="1">
    <citation type="submission" date="2017-11" db="EMBL/GenBank/DDBJ databases">
        <title>The sensing device of the deep-sea amphipod.</title>
        <authorList>
            <person name="Kobayashi H."/>
            <person name="Nagahama T."/>
            <person name="Arai W."/>
            <person name="Sasagawa Y."/>
            <person name="Umeda M."/>
            <person name="Hayashi T."/>
            <person name="Nikaido I."/>
            <person name="Watanabe H."/>
            <person name="Oguri K."/>
            <person name="Kitazato H."/>
            <person name="Fujioka K."/>
            <person name="Kido Y."/>
            <person name="Takami H."/>
        </authorList>
    </citation>
    <scope>NUCLEOTIDE SEQUENCE</scope>
    <source>
        <tissue evidence="1">Whole body</tissue>
    </source>
</reference>
<dbReference type="Pfam" id="PF05973">
    <property type="entry name" value="Gp49"/>
    <property type="match status" value="1"/>
</dbReference>
<evidence type="ECO:0000313" key="1">
    <source>
        <dbReference type="EMBL" id="LAC25717.1"/>
    </source>
</evidence>
<dbReference type="AlphaFoldDB" id="A0A6A7G3V6"/>
<accession>A0A6A7G3V6</accession>